<dbReference type="AlphaFoldDB" id="A0A173U2P9"/>
<sequence>MGKASYKIRETKNMRHFTYSGNLKDAIEKAKRDLQKEKENKEIAQWYWLYEKAKKAINTHNKKIANIEAFIRCAEEEQEKQKGKKDNETTDS</sequence>
<dbReference type="EMBL" id="CYXO01000011">
    <property type="protein sequence ID" value="CUN09353.1"/>
    <property type="molecule type" value="Genomic_DNA"/>
</dbReference>
<dbReference type="Proteomes" id="UP000095597">
    <property type="component" value="Unassembled WGS sequence"/>
</dbReference>
<dbReference type="RefSeq" id="WP_055214517.1">
    <property type="nucleotide sequence ID" value="NZ_CYXO01000011.1"/>
</dbReference>
<dbReference type="OrthoDB" id="2086001at2"/>
<name>A0A173U2P9_9FIRM</name>
<evidence type="ECO:0000313" key="3">
    <source>
        <dbReference type="Proteomes" id="UP000095597"/>
    </source>
</evidence>
<keyword evidence="1" id="KW-0175">Coiled coil</keyword>
<protein>
    <submittedName>
        <fullName evidence="2">Uncharacterized protein</fullName>
    </submittedName>
</protein>
<proteinExistence type="predicted"/>
<gene>
    <name evidence="2" type="ORF">ERS852573_01885</name>
</gene>
<evidence type="ECO:0000256" key="1">
    <source>
        <dbReference type="SAM" id="Coils"/>
    </source>
</evidence>
<accession>A0A173U2P9</accession>
<organism evidence="2 3">
    <name type="scientific">Dorea longicatena</name>
    <dbReference type="NCBI Taxonomy" id="88431"/>
    <lineage>
        <taxon>Bacteria</taxon>
        <taxon>Bacillati</taxon>
        <taxon>Bacillota</taxon>
        <taxon>Clostridia</taxon>
        <taxon>Lachnospirales</taxon>
        <taxon>Lachnospiraceae</taxon>
        <taxon>Dorea</taxon>
    </lineage>
</organism>
<evidence type="ECO:0000313" key="2">
    <source>
        <dbReference type="EMBL" id="CUN09353.1"/>
    </source>
</evidence>
<feature type="coiled-coil region" evidence="1">
    <location>
        <begin position="20"/>
        <end position="77"/>
    </location>
</feature>
<reference evidence="2 3" key="1">
    <citation type="submission" date="2015-09" db="EMBL/GenBank/DDBJ databases">
        <authorList>
            <consortium name="Pathogen Informatics"/>
        </authorList>
    </citation>
    <scope>NUCLEOTIDE SEQUENCE [LARGE SCALE GENOMIC DNA]</scope>
    <source>
        <strain evidence="2 3">2789STDY5834961</strain>
    </source>
</reference>